<accession>A0ABQ5DWW3</accession>
<name>A0ABQ5DWW3_9ASTR</name>
<gene>
    <name evidence="2" type="ORF">Tco_0952178</name>
</gene>
<evidence type="ECO:0000313" key="2">
    <source>
        <dbReference type="EMBL" id="GJT43463.1"/>
    </source>
</evidence>
<feature type="region of interest" description="Disordered" evidence="1">
    <location>
        <begin position="128"/>
        <end position="220"/>
    </location>
</feature>
<evidence type="ECO:0000313" key="3">
    <source>
        <dbReference type="Proteomes" id="UP001151760"/>
    </source>
</evidence>
<feature type="compositionally biased region" description="Basic and acidic residues" evidence="1">
    <location>
        <begin position="176"/>
        <end position="187"/>
    </location>
</feature>
<feature type="compositionally biased region" description="Basic and acidic residues" evidence="1">
    <location>
        <begin position="128"/>
        <end position="143"/>
    </location>
</feature>
<proteinExistence type="predicted"/>
<keyword evidence="3" id="KW-1185">Reference proteome</keyword>
<protein>
    <submittedName>
        <fullName evidence="2">Uncharacterized protein</fullName>
    </submittedName>
</protein>
<dbReference type="EMBL" id="BQNB010015731">
    <property type="protein sequence ID" value="GJT43463.1"/>
    <property type="molecule type" value="Genomic_DNA"/>
</dbReference>
<sequence length="220" mass="25111">MRCYLVSLPSSLMSSVRVALEEVGTSPQPSTLGWRDLENRSLDLLASLLLQLMQKTGLPTSRSCLRCWDVLTSLKLGWLATSLKVMLLVGGRLLNKPREEKFEREYHTIRQREGELTANAGRNIELLRERGGLNNKRNRDGDRIQSAARNNNQRGYDQRRSDGRGYDRQNNNQRSYDQRGNDGRSYDRQGGNSGQRSYQQNRDQQYNCSSGSSSQKGYTD</sequence>
<feature type="compositionally biased region" description="Basic and acidic residues" evidence="1">
    <location>
        <begin position="156"/>
        <end position="167"/>
    </location>
</feature>
<reference evidence="2" key="1">
    <citation type="journal article" date="2022" name="Int. J. Mol. Sci.">
        <title>Draft Genome of Tanacetum Coccineum: Genomic Comparison of Closely Related Tanacetum-Family Plants.</title>
        <authorList>
            <person name="Yamashiro T."/>
            <person name="Shiraishi A."/>
            <person name="Nakayama K."/>
            <person name="Satake H."/>
        </authorList>
    </citation>
    <scope>NUCLEOTIDE SEQUENCE</scope>
</reference>
<reference evidence="2" key="2">
    <citation type="submission" date="2022-01" db="EMBL/GenBank/DDBJ databases">
        <authorList>
            <person name="Yamashiro T."/>
            <person name="Shiraishi A."/>
            <person name="Satake H."/>
            <person name="Nakayama K."/>
        </authorList>
    </citation>
    <scope>NUCLEOTIDE SEQUENCE</scope>
</reference>
<organism evidence="2 3">
    <name type="scientific">Tanacetum coccineum</name>
    <dbReference type="NCBI Taxonomy" id="301880"/>
    <lineage>
        <taxon>Eukaryota</taxon>
        <taxon>Viridiplantae</taxon>
        <taxon>Streptophyta</taxon>
        <taxon>Embryophyta</taxon>
        <taxon>Tracheophyta</taxon>
        <taxon>Spermatophyta</taxon>
        <taxon>Magnoliopsida</taxon>
        <taxon>eudicotyledons</taxon>
        <taxon>Gunneridae</taxon>
        <taxon>Pentapetalae</taxon>
        <taxon>asterids</taxon>
        <taxon>campanulids</taxon>
        <taxon>Asterales</taxon>
        <taxon>Asteraceae</taxon>
        <taxon>Asteroideae</taxon>
        <taxon>Anthemideae</taxon>
        <taxon>Anthemidinae</taxon>
        <taxon>Tanacetum</taxon>
    </lineage>
</organism>
<feature type="compositionally biased region" description="Polar residues" evidence="1">
    <location>
        <begin position="194"/>
        <end position="220"/>
    </location>
</feature>
<dbReference type="Proteomes" id="UP001151760">
    <property type="component" value="Unassembled WGS sequence"/>
</dbReference>
<comment type="caution">
    <text evidence="2">The sequence shown here is derived from an EMBL/GenBank/DDBJ whole genome shotgun (WGS) entry which is preliminary data.</text>
</comment>
<evidence type="ECO:0000256" key="1">
    <source>
        <dbReference type="SAM" id="MobiDB-lite"/>
    </source>
</evidence>